<organism evidence="3 4">
    <name type="scientific">Zygotorulaspora mrakii</name>
    <name type="common">Zygosaccharomyces mrakii</name>
    <dbReference type="NCBI Taxonomy" id="42260"/>
    <lineage>
        <taxon>Eukaryota</taxon>
        <taxon>Fungi</taxon>
        <taxon>Dikarya</taxon>
        <taxon>Ascomycota</taxon>
        <taxon>Saccharomycotina</taxon>
        <taxon>Saccharomycetes</taxon>
        <taxon>Saccharomycetales</taxon>
        <taxon>Saccharomycetaceae</taxon>
        <taxon>Zygotorulaspora</taxon>
    </lineage>
</organism>
<dbReference type="PANTHER" id="PTHR28219:SF1">
    <property type="entry name" value="UPF0642 PROTEIN YBL028C"/>
    <property type="match status" value="1"/>
</dbReference>
<name>A0A7H9AW03_ZYGMR</name>
<keyword evidence="4" id="KW-1185">Reference proteome</keyword>
<evidence type="ECO:0000256" key="1">
    <source>
        <dbReference type="SAM" id="MobiDB-lite"/>
    </source>
</evidence>
<dbReference type="Pfam" id="PF10338">
    <property type="entry name" value="YBL028C_N"/>
    <property type="match status" value="1"/>
</dbReference>
<dbReference type="Proteomes" id="UP000509704">
    <property type="component" value="Chromosome 1"/>
</dbReference>
<evidence type="ECO:0000313" key="4">
    <source>
        <dbReference type="Proteomes" id="UP000509704"/>
    </source>
</evidence>
<gene>
    <name evidence="3" type="ORF">HG535_0A03220</name>
</gene>
<evidence type="ECO:0000313" key="3">
    <source>
        <dbReference type="EMBL" id="QLG70383.1"/>
    </source>
</evidence>
<evidence type="ECO:0000259" key="2">
    <source>
        <dbReference type="Pfam" id="PF10338"/>
    </source>
</evidence>
<reference evidence="3 4" key="1">
    <citation type="submission" date="2020-07" db="EMBL/GenBank/DDBJ databases">
        <title>The yeast mating-type switching endonuclease HO is a domesticated member of an unorthodox homing genetic element family.</title>
        <authorList>
            <person name="Coughlan A.Y."/>
            <person name="Lombardi L."/>
            <person name="Braun-Galleani S."/>
            <person name="Martos A.R."/>
            <person name="Galeote V."/>
            <person name="Bigey F."/>
            <person name="Dequin S."/>
            <person name="Byrne K.P."/>
            <person name="Wolfe K.H."/>
        </authorList>
    </citation>
    <scope>NUCLEOTIDE SEQUENCE [LARGE SCALE GENOMIC DNA]</scope>
    <source>
        <strain evidence="3 4">NRRL Y-6702</strain>
    </source>
</reference>
<dbReference type="InterPro" id="IPR019434">
    <property type="entry name" value="DUF2423"/>
</dbReference>
<sequence length="105" mass="12194">MAKSIRASSHLHAKSIKRHNVFQKVADARAERISEKLKRDLMEQKMKELEKKSNGNAMEVEAKASEEISKPNKKISTSGWRNARHHDYKKAKKMKKTKKNAFTKF</sequence>
<protein>
    <recommendedName>
        <fullName evidence="2">DUF2423 domain-containing protein</fullName>
    </recommendedName>
</protein>
<dbReference type="GO" id="GO:0030687">
    <property type="term" value="C:preribosome, large subunit precursor"/>
    <property type="evidence" value="ECO:0007669"/>
    <property type="project" value="TreeGrafter"/>
</dbReference>
<feature type="compositionally biased region" description="Basic and acidic residues" evidence="1">
    <location>
        <begin position="60"/>
        <end position="70"/>
    </location>
</feature>
<feature type="compositionally biased region" description="Basic residues" evidence="1">
    <location>
        <begin position="82"/>
        <end position="105"/>
    </location>
</feature>
<dbReference type="EMBL" id="CP058604">
    <property type="protein sequence ID" value="QLG70383.1"/>
    <property type="molecule type" value="Genomic_DNA"/>
</dbReference>
<dbReference type="KEGG" id="zmk:HG535_0A03220"/>
<dbReference type="RefSeq" id="XP_037142111.1">
    <property type="nucleotide sequence ID" value="XM_037286216.1"/>
</dbReference>
<proteinExistence type="predicted"/>
<feature type="region of interest" description="Disordered" evidence="1">
    <location>
        <begin position="48"/>
        <end position="105"/>
    </location>
</feature>
<feature type="domain" description="DUF2423" evidence="2">
    <location>
        <begin position="1"/>
        <end position="43"/>
    </location>
</feature>
<accession>A0A7H9AW03</accession>
<dbReference type="PANTHER" id="PTHR28219">
    <property type="entry name" value="UPF0642 PROTEIN YBL028C"/>
    <property type="match status" value="1"/>
</dbReference>
<dbReference type="AlphaFoldDB" id="A0A7H9AW03"/>
<dbReference type="GeneID" id="59234019"/>
<dbReference type="OrthoDB" id="4087970at2759"/>